<comment type="caution">
    <text evidence="1">The sequence shown here is derived from an EMBL/GenBank/DDBJ whole genome shotgun (WGS) entry which is preliminary data.</text>
</comment>
<evidence type="ECO:0000313" key="1">
    <source>
        <dbReference type="EMBL" id="RNA33922.1"/>
    </source>
</evidence>
<dbReference type="AlphaFoldDB" id="A0A3M7SDQ0"/>
<reference evidence="1 2" key="1">
    <citation type="journal article" date="2018" name="Sci. Rep.">
        <title>Genomic signatures of local adaptation to the degree of environmental predictability in rotifers.</title>
        <authorList>
            <person name="Franch-Gras L."/>
            <person name="Hahn C."/>
            <person name="Garcia-Roger E.M."/>
            <person name="Carmona M.J."/>
            <person name="Serra M."/>
            <person name="Gomez A."/>
        </authorList>
    </citation>
    <scope>NUCLEOTIDE SEQUENCE [LARGE SCALE GENOMIC DNA]</scope>
    <source>
        <strain evidence="1">HYR1</strain>
    </source>
</reference>
<accession>A0A3M7SDQ0</accession>
<proteinExistence type="predicted"/>
<sequence length="92" mass="11081">MDYFYAKSFNIGIVNFVLDDQNMFRTLNFDLLQNQYVGGIKDLSVATFYRTCFNPSELDLWHFLHFFLFFVTRFTIPYSRLAVENYFSHFSN</sequence>
<organism evidence="1 2">
    <name type="scientific">Brachionus plicatilis</name>
    <name type="common">Marine rotifer</name>
    <name type="synonym">Brachionus muelleri</name>
    <dbReference type="NCBI Taxonomy" id="10195"/>
    <lineage>
        <taxon>Eukaryota</taxon>
        <taxon>Metazoa</taxon>
        <taxon>Spiralia</taxon>
        <taxon>Gnathifera</taxon>
        <taxon>Rotifera</taxon>
        <taxon>Eurotatoria</taxon>
        <taxon>Monogononta</taxon>
        <taxon>Pseudotrocha</taxon>
        <taxon>Ploima</taxon>
        <taxon>Brachionidae</taxon>
        <taxon>Brachionus</taxon>
    </lineage>
</organism>
<dbReference type="Proteomes" id="UP000276133">
    <property type="component" value="Unassembled WGS sequence"/>
</dbReference>
<dbReference type="EMBL" id="REGN01001552">
    <property type="protein sequence ID" value="RNA33922.1"/>
    <property type="molecule type" value="Genomic_DNA"/>
</dbReference>
<name>A0A3M7SDQ0_BRAPC</name>
<keyword evidence="2" id="KW-1185">Reference proteome</keyword>
<protein>
    <submittedName>
        <fullName evidence="1">Uncharacterized protein</fullName>
    </submittedName>
</protein>
<gene>
    <name evidence="1" type="ORF">BpHYR1_004327</name>
</gene>
<evidence type="ECO:0000313" key="2">
    <source>
        <dbReference type="Proteomes" id="UP000276133"/>
    </source>
</evidence>